<evidence type="ECO:0000313" key="2">
    <source>
        <dbReference type="Proteomes" id="UP000616769"/>
    </source>
</evidence>
<evidence type="ECO:0000313" key="1">
    <source>
        <dbReference type="EMBL" id="KPM07214.1"/>
    </source>
</evidence>
<name>A0A132A8D8_SARSC</name>
<sequence>MPRRRNKPTSLATYIPLSSVAGVFTFQPYGNSSIRNDHRIHQHRLHHTREKERIIQVFHEFSRKDQIGMMDFEKKFEDYGGRVVELD</sequence>
<proteinExistence type="predicted"/>
<gene>
    <name evidence="1" type="ORF">QR98_0057020</name>
</gene>
<dbReference type="Proteomes" id="UP000616769">
    <property type="component" value="Unassembled WGS sequence"/>
</dbReference>
<reference evidence="1 2" key="1">
    <citation type="journal article" date="2015" name="Parasit. Vectors">
        <title>Draft genome of the scabies mite.</title>
        <authorList>
            <person name="Rider S.D.Jr."/>
            <person name="Morgan M.S."/>
            <person name="Arlian L.G."/>
        </authorList>
    </citation>
    <scope>NUCLEOTIDE SEQUENCE [LARGE SCALE GENOMIC DNA]</scope>
    <source>
        <strain evidence="1">Arlian Lab</strain>
    </source>
</reference>
<organism evidence="1 2">
    <name type="scientific">Sarcoptes scabiei</name>
    <name type="common">Itch mite</name>
    <name type="synonym">Acarus scabiei</name>
    <dbReference type="NCBI Taxonomy" id="52283"/>
    <lineage>
        <taxon>Eukaryota</taxon>
        <taxon>Metazoa</taxon>
        <taxon>Ecdysozoa</taxon>
        <taxon>Arthropoda</taxon>
        <taxon>Chelicerata</taxon>
        <taxon>Arachnida</taxon>
        <taxon>Acari</taxon>
        <taxon>Acariformes</taxon>
        <taxon>Sarcoptiformes</taxon>
        <taxon>Astigmata</taxon>
        <taxon>Psoroptidia</taxon>
        <taxon>Sarcoptoidea</taxon>
        <taxon>Sarcoptidae</taxon>
        <taxon>Sarcoptinae</taxon>
        <taxon>Sarcoptes</taxon>
    </lineage>
</organism>
<comment type="caution">
    <text evidence="1">The sequence shown here is derived from an EMBL/GenBank/DDBJ whole genome shotgun (WGS) entry which is preliminary data.</text>
</comment>
<accession>A0A132A8D8</accession>
<dbReference type="AlphaFoldDB" id="A0A132A8D8"/>
<dbReference type="VEuPathDB" id="VectorBase:SSCA000230"/>
<dbReference type="EMBL" id="JXLN01011400">
    <property type="protein sequence ID" value="KPM07214.1"/>
    <property type="molecule type" value="Genomic_DNA"/>
</dbReference>
<protein>
    <submittedName>
        <fullName evidence="1">Uncharacterized protein</fullName>
    </submittedName>
</protein>